<reference evidence="2" key="1">
    <citation type="journal article" date="2014" name="Int. J. Syst. Evol. Microbiol.">
        <title>Complete genome sequence of Corynebacterium casei LMG S-19264T (=DSM 44701T), isolated from a smear-ripened cheese.</title>
        <authorList>
            <consortium name="US DOE Joint Genome Institute (JGI-PGF)"/>
            <person name="Walter F."/>
            <person name="Albersmeier A."/>
            <person name="Kalinowski J."/>
            <person name="Ruckert C."/>
        </authorList>
    </citation>
    <scope>NUCLEOTIDE SEQUENCE</scope>
    <source>
        <strain evidence="2">JCM 4637</strain>
    </source>
</reference>
<comment type="caution">
    <text evidence="2">The sequence shown here is derived from an EMBL/GenBank/DDBJ whole genome shotgun (WGS) entry which is preliminary data.</text>
</comment>
<proteinExistence type="predicted"/>
<evidence type="ECO:0000313" key="2">
    <source>
        <dbReference type="EMBL" id="GHD10353.1"/>
    </source>
</evidence>
<evidence type="ECO:0000256" key="1">
    <source>
        <dbReference type="SAM" id="MobiDB-lite"/>
    </source>
</evidence>
<sequence length="85" mass="7983">MRDFAAAGFFAVPPVGRLRGPGGTADSVTASVTGSGTGSDPGAGRRAGAAGASAGDEVRRGGRGVSPPEVPEAGVGRGVTGVSSS</sequence>
<gene>
    <name evidence="2" type="ORF">GCM10010334_65370</name>
</gene>
<reference evidence="2" key="2">
    <citation type="submission" date="2020-09" db="EMBL/GenBank/DDBJ databases">
        <authorList>
            <person name="Sun Q."/>
            <person name="Ohkuma M."/>
        </authorList>
    </citation>
    <scope>NUCLEOTIDE SEQUENCE</scope>
    <source>
        <strain evidence="2">JCM 4637</strain>
    </source>
</reference>
<feature type="region of interest" description="Disordered" evidence="1">
    <location>
        <begin position="15"/>
        <end position="85"/>
    </location>
</feature>
<name>A0A918X492_9ACTN</name>
<feature type="compositionally biased region" description="Low complexity" evidence="1">
    <location>
        <begin position="42"/>
        <end position="55"/>
    </location>
</feature>
<evidence type="ECO:0000313" key="3">
    <source>
        <dbReference type="Proteomes" id="UP000638353"/>
    </source>
</evidence>
<dbReference type="Proteomes" id="UP000638353">
    <property type="component" value="Unassembled WGS sequence"/>
</dbReference>
<organism evidence="2 3">
    <name type="scientific">Streptomyces finlayi</name>
    <dbReference type="NCBI Taxonomy" id="67296"/>
    <lineage>
        <taxon>Bacteria</taxon>
        <taxon>Bacillati</taxon>
        <taxon>Actinomycetota</taxon>
        <taxon>Actinomycetes</taxon>
        <taxon>Kitasatosporales</taxon>
        <taxon>Streptomycetaceae</taxon>
        <taxon>Streptomyces</taxon>
    </lineage>
</organism>
<accession>A0A918X492</accession>
<protein>
    <submittedName>
        <fullName evidence="2">Uncharacterized protein</fullName>
    </submittedName>
</protein>
<dbReference type="EMBL" id="BMVC01000016">
    <property type="protein sequence ID" value="GHD10353.1"/>
    <property type="molecule type" value="Genomic_DNA"/>
</dbReference>
<dbReference type="AlphaFoldDB" id="A0A918X492"/>